<dbReference type="Pfam" id="PF04294">
    <property type="entry name" value="VanW"/>
    <property type="match status" value="1"/>
</dbReference>
<dbReference type="InterPro" id="IPR007391">
    <property type="entry name" value="Vancomycin_resist_VanW"/>
</dbReference>
<dbReference type="EMBL" id="CP009416">
    <property type="protein sequence ID" value="AJD91670.1"/>
    <property type="molecule type" value="Genomic_DNA"/>
</dbReference>
<proteinExistence type="predicted"/>
<keyword evidence="1" id="KW-0732">Signal</keyword>
<dbReference type="InterPro" id="IPR011098">
    <property type="entry name" value="G5_dom"/>
</dbReference>
<evidence type="ECO:0000313" key="5">
    <source>
        <dbReference type="Proteomes" id="UP000031449"/>
    </source>
</evidence>
<feature type="compositionally biased region" description="Acidic residues" evidence="2">
    <location>
        <begin position="381"/>
        <end position="396"/>
    </location>
</feature>
<reference evidence="4 5" key="1">
    <citation type="submission" date="2014-08" db="EMBL/GenBank/DDBJ databases">
        <title>Complete genome of a marine bacteria Jeotgalibacillus malaysiensis.</title>
        <authorList>
            <person name="Yaakop A.S."/>
            <person name="Chan K.-G."/>
            <person name="Goh K.M."/>
        </authorList>
    </citation>
    <scope>NUCLEOTIDE SEQUENCE [LARGE SCALE GENOMIC DNA]</scope>
    <source>
        <strain evidence="4 5">D5</strain>
    </source>
</reference>
<evidence type="ECO:0000313" key="4">
    <source>
        <dbReference type="EMBL" id="AJD91670.1"/>
    </source>
</evidence>
<sequence length="423" mass="47166">MKSKVVKIVLLLIPVLLLSFGSILYFSESSAASDKGFTIERMDLREMKLQTAGAIAEWKNRGTITVSYPEGTLEIPRTYFDFDLVQSYKSLEEALQTPWFAFWERNELVTFSLSADLDEDYLAPYSDVINTEMTRKKLIMLAERLVYEDLNTASSKQSGLNEPLEIQMTTGYASKAADLISSVSIPAQSDFSFNETYFNDSEEGLIAASALYQLFLQTGAVISERHAGIRPPDYTKPGLEAAISLEENKDLKIFNQSDFQMMIKASSAGNQLTVTLTTADPERYSIELVQSNLVEPRTIKRFSNLLESGEEQQIQKGEEGFQVQVYQTKLQPSDEVMEDVPFTRDFYAPVPAIIEVSSIAPAVNQPSAASGPQDQTQPEASEQEDKDTSDPADDPAEQSGSNYSNESEIHQDPDKKINENNPK</sequence>
<dbReference type="OrthoDB" id="2691125at2"/>
<gene>
    <name evidence="4" type="ORF">JMA_23530</name>
</gene>
<keyword evidence="5" id="KW-1185">Reference proteome</keyword>
<name>A0A0B5AN09_9BACL</name>
<dbReference type="HOGENOM" id="CLU_620812_0_0_9"/>
<dbReference type="Gene3D" id="2.20.230.10">
    <property type="entry name" value="Resuscitation-promoting factor rpfb"/>
    <property type="match status" value="1"/>
</dbReference>
<evidence type="ECO:0000259" key="3">
    <source>
        <dbReference type="PROSITE" id="PS51109"/>
    </source>
</evidence>
<accession>A0A0B5AN09</accession>
<dbReference type="BioCyc" id="JESP1508404:G14D9-11608-MONOMER"/>
<dbReference type="AlphaFoldDB" id="A0A0B5AN09"/>
<dbReference type="SMART" id="SM01208">
    <property type="entry name" value="G5"/>
    <property type="match status" value="1"/>
</dbReference>
<dbReference type="KEGG" id="jeo:JMA_23530"/>
<dbReference type="PANTHER" id="PTHR35788">
    <property type="entry name" value="EXPORTED PROTEIN-RELATED"/>
    <property type="match status" value="1"/>
</dbReference>
<dbReference type="InterPro" id="IPR052913">
    <property type="entry name" value="Glycopeptide_resist_protein"/>
</dbReference>
<protein>
    <recommendedName>
        <fullName evidence="3">G5 domain-containing protein</fullName>
    </recommendedName>
</protein>
<dbReference type="STRING" id="1508404.JMA_23530"/>
<dbReference type="Proteomes" id="UP000031449">
    <property type="component" value="Chromosome"/>
</dbReference>
<feature type="domain" description="G5" evidence="3">
    <location>
        <begin position="279"/>
        <end position="360"/>
    </location>
</feature>
<feature type="region of interest" description="Disordered" evidence="2">
    <location>
        <begin position="364"/>
        <end position="423"/>
    </location>
</feature>
<evidence type="ECO:0000256" key="2">
    <source>
        <dbReference type="SAM" id="MobiDB-lite"/>
    </source>
</evidence>
<dbReference type="PANTHER" id="PTHR35788:SF1">
    <property type="entry name" value="EXPORTED PROTEIN"/>
    <property type="match status" value="1"/>
</dbReference>
<feature type="compositionally biased region" description="Basic and acidic residues" evidence="2">
    <location>
        <begin position="407"/>
        <end position="423"/>
    </location>
</feature>
<organism evidence="4 5">
    <name type="scientific">Jeotgalibacillus malaysiensis</name>
    <dbReference type="NCBI Taxonomy" id="1508404"/>
    <lineage>
        <taxon>Bacteria</taxon>
        <taxon>Bacillati</taxon>
        <taxon>Bacillota</taxon>
        <taxon>Bacilli</taxon>
        <taxon>Bacillales</taxon>
        <taxon>Caryophanaceae</taxon>
        <taxon>Jeotgalibacillus</taxon>
    </lineage>
</organism>
<evidence type="ECO:0000256" key="1">
    <source>
        <dbReference type="ARBA" id="ARBA00022729"/>
    </source>
</evidence>
<feature type="compositionally biased region" description="Polar residues" evidence="2">
    <location>
        <begin position="364"/>
        <end position="380"/>
    </location>
</feature>
<dbReference type="PROSITE" id="PS51109">
    <property type="entry name" value="G5"/>
    <property type="match status" value="1"/>
</dbReference>